<dbReference type="PANTHER" id="PTHR43037">
    <property type="entry name" value="UNNAMED PRODUCT-RELATED"/>
    <property type="match status" value="1"/>
</dbReference>
<dbReference type="Proteomes" id="UP000234328">
    <property type="component" value="Unassembled WGS sequence"/>
</dbReference>
<evidence type="ECO:0000256" key="2">
    <source>
        <dbReference type="ARBA" id="ARBA00022801"/>
    </source>
</evidence>
<proteinExistence type="predicted"/>
<gene>
    <name evidence="3" type="ORF">CR155_15085</name>
</gene>
<accession>A0A2N4UDM1</accession>
<keyword evidence="4" id="KW-1185">Reference proteome</keyword>
<evidence type="ECO:0000256" key="1">
    <source>
        <dbReference type="ARBA" id="ARBA00022729"/>
    </source>
</evidence>
<comment type="caution">
    <text evidence="3">The sequence shown here is derived from an EMBL/GenBank/DDBJ whole genome shotgun (WGS) entry which is preliminary data.</text>
</comment>
<protein>
    <submittedName>
        <fullName evidence="3">Poly(3-hydroxyalkanoate) depolymerase</fullName>
    </submittedName>
</protein>
<keyword evidence="1" id="KW-0732">Signal</keyword>
<dbReference type="PANTHER" id="PTHR43037:SF1">
    <property type="entry name" value="BLL1128 PROTEIN"/>
    <property type="match status" value="1"/>
</dbReference>
<name>A0A2N4UDM1_9BURK</name>
<dbReference type="GO" id="GO:0016787">
    <property type="term" value="F:hydrolase activity"/>
    <property type="evidence" value="ECO:0007669"/>
    <property type="project" value="UniProtKB-KW"/>
</dbReference>
<organism evidence="3 4">
    <name type="scientific">Pollutimonas nitritireducens</name>
    <dbReference type="NCBI Taxonomy" id="2045209"/>
    <lineage>
        <taxon>Bacteria</taxon>
        <taxon>Pseudomonadati</taxon>
        <taxon>Pseudomonadota</taxon>
        <taxon>Betaproteobacteria</taxon>
        <taxon>Burkholderiales</taxon>
        <taxon>Alcaligenaceae</taxon>
        <taxon>Pollutimonas</taxon>
    </lineage>
</organism>
<dbReference type="Gene3D" id="3.40.50.1820">
    <property type="entry name" value="alpha/beta hydrolase"/>
    <property type="match status" value="1"/>
</dbReference>
<sequence>MNMKSYRYSSAQGEREYLLFVPKGYGSTPLPLIIMLHGCKQDAADFSLGTGMNVLAEREKCLVAYPIQPSTASHEKCWNWYQPQHQHRDFGEPSMVAGITREIITNFKVDATRVYVAGMSAGGAMAAVMIHTYPDLYAAAGIHSGLPYGSASSLLSALGTMKMGISVPFGLTAIATHAAQERPLIVFHGDLDGTVVPSNSWELLKGFDRGEATVSEEIADSDEGRRSTLSVMESSDGIDAEHWSVHGASHAWAGGNESGSFTDANGPDASAEMMRFFLAHALQPSIT</sequence>
<reference evidence="3 4" key="1">
    <citation type="submission" date="2017-10" db="EMBL/GenBank/DDBJ databases">
        <title>Two draft genome sequences of Pusillimonas sp. strains isolated from a nitrate- and radionuclide-contaminated groundwater in Russia.</title>
        <authorList>
            <person name="Grouzdev D.S."/>
            <person name="Tourova T.P."/>
            <person name="Goeva M.A."/>
            <person name="Babich T.L."/>
            <person name="Sokolova D.S."/>
            <person name="Abdullin R."/>
            <person name="Poltaraus A.B."/>
            <person name="Toshchakov S.V."/>
            <person name="Nazina T.N."/>
        </authorList>
    </citation>
    <scope>NUCLEOTIDE SEQUENCE [LARGE SCALE GENOMIC DNA]</scope>
    <source>
        <strain evidence="3 4">JR1/69-2-13</strain>
    </source>
</reference>
<dbReference type="InterPro" id="IPR029058">
    <property type="entry name" value="AB_hydrolase_fold"/>
</dbReference>
<dbReference type="NCBIfam" id="TIGR01840">
    <property type="entry name" value="esterase_phb"/>
    <property type="match status" value="1"/>
</dbReference>
<dbReference type="RefSeq" id="WP_102070859.1">
    <property type="nucleotide sequence ID" value="NZ_PDNV01000009.1"/>
</dbReference>
<dbReference type="InterPro" id="IPR050955">
    <property type="entry name" value="Plant_Biomass_Hydrol_Est"/>
</dbReference>
<keyword evidence="2" id="KW-0378">Hydrolase</keyword>
<dbReference type="Pfam" id="PF10503">
    <property type="entry name" value="Esterase_PHB"/>
    <property type="match status" value="1"/>
</dbReference>
<dbReference type="EMBL" id="PDNV01000009">
    <property type="protein sequence ID" value="PLC53116.1"/>
    <property type="molecule type" value="Genomic_DNA"/>
</dbReference>
<evidence type="ECO:0000313" key="3">
    <source>
        <dbReference type="EMBL" id="PLC53116.1"/>
    </source>
</evidence>
<dbReference type="InterPro" id="IPR010126">
    <property type="entry name" value="Esterase_phb"/>
</dbReference>
<dbReference type="SUPFAM" id="SSF53474">
    <property type="entry name" value="alpha/beta-Hydrolases"/>
    <property type="match status" value="2"/>
</dbReference>
<evidence type="ECO:0000313" key="4">
    <source>
        <dbReference type="Proteomes" id="UP000234328"/>
    </source>
</evidence>
<dbReference type="AlphaFoldDB" id="A0A2N4UDM1"/>
<dbReference type="OrthoDB" id="9767239at2"/>
<dbReference type="GO" id="GO:0005576">
    <property type="term" value="C:extracellular region"/>
    <property type="evidence" value="ECO:0007669"/>
    <property type="project" value="InterPro"/>
</dbReference>